<reference evidence="2" key="2">
    <citation type="submission" date="2014-03" db="EMBL/GenBank/DDBJ databases">
        <title>The Genome Annotation of Fusarium oxysporum PHW808.</title>
        <authorList>
            <consortium name="The Broad Institute Genomics Platform"/>
            <person name="Ma L.-J."/>
            <person name="Corby-Kistler H."/>
            <person name="Broz K."/>
            <person name="Gale L.R."/>
            <person name="Jonkers W."/>
            <person name="O'Donnell K."/>
            <person name="Ploetz R."/>
            <person name="Steinberg C."/>
            <person name="Schwartz D.C."/>
            <person name="VanEtten H."/>
            <person name="Zhou S."/>
            <person name="Young S.K."/>
            <person name="Zeng Q."/>
            <person name="Gargeya S."/>
            <person name="Fitzgerald M."/>
            <person name="Abouelleil A."/>
            <person name="Alvarado L."/>
            <person name="Chapman S.B."/>
            <person name="Gainer-Dewar J."/>
            <person name="Goldberg J."/>
            <person name="Griggs A."/>
            <person name="Gujja S."/>
            <person name="Hansen M."/>
            <person name="Howarth C."/>
            <person name="Imamovic A."/>
            <person name="Ireland A."/>
            <person name="Larimer J."/>
            <person name="McCowan C."/>
            <person name="Murphy C."/>
            <person name="Pearson M."/>
            <person name="Poon T.W."/>
            <person name="Priest M."/>
            <person name="Roberts A."/>
            <person name="Saif S."/>
            <person name="Shea T."/>
            <person name="Sykes S."/>
            <person name="Wortman J."/>
            <person name="Nusbaum C."/>
            <person name="Birren B."/>
        </authorList>
    </citation>
    <scope>NUCLEOTIDE SEQUENCE</scope>
    <source>
        <strain evidence="2">54008</strain>
    </source>
</reference>
<evidence type="ECO:0000256" key="1">
    <source>
        <dbReference type="SAM" id="MobiDB-lite"/>
    </source>
</evidence>
<feature type="region of interest" description="Disordered" evidence="1">
    <location>
        <begin position="1"/>
        <end position="38"/>
    </location>
</feature>
<gene>
    <name evidence="2" type="ORF">FOPG_18056</name>
</gene>
<organism evidence="2">
    <name type="scientific">Fusarium oxysporum f. sp. conglutinans race 2 54008</name>
    <dbReference type="NCBI Taxonomy" id="1089457"/>
    <lineage>
        <taxon>Eukaryota</taxon>
        <taxon>Fungi</taxon>
        <taxon>Dikarya</taxon>
        <taxon>Ascomycota</taxon>
        <taxon>Pezizomycotina</taxon>
        <taxon>Sordariomycetes</taxon>
        <taxon>Hypocreomycetidae</taxon>
        <taxon>Hypocreales</taxon>
        <taxon>Nectriaceae</taxon>
        <taxon>Fusarium</taxon>
        <taxon>Fusarium oxysporum species complex</taxon>
    </lineage>
</organism>
<feature type="compositionally biased region" description="Low complexity" evidence="1">
    <location>
        <begin position="20"/>
        <end position="34"/>
    </location>
</feature>
<proteinExistence type="predicted"/>
<dbReference type="Proteomes" id="UP000030676">
    <property type="component" value="Unassembled WGS sequence"/>
</dbReference>
<sequence>MNLAFAIRRRHRQQDHGARRSPSLSRSTLPSRSTRPLRMKIRCQFRIASFATESKALAGSPPSSGRGS</sequence>
<name>X0GQ19_FUSOX</name>
<evidence type="ECO:0000313" key="2">
    <source>
        <dbReference type="EMBL" id="EXL65727.1"/>
    </source>
</evidence>
<protein>
    <submittedName>
        <fullName evidence="2">Uncharacterized protein</fullName>
    </submittedName>
</protein>
<reference evidence="2" key="1">
    <citation type="submission" date="2011-11" db="EMBL/GenBank/DDBJ databases">
        <title>The Genome Sequence of Fusarium oxysporum PHW808.</title>
        <authorList>
            <consortium name="The Broad Institute Genome Sequencing Platform"/>
            <person name="Ma L.-J."/>
            <person name="Gale L.R."/>
            <person name="Schwartz D.C."/>
            <person name="Zhou S."/>
            <person name="Corby-Kistler H."/>
            <person name="Young S.K."/>
            <person name="Zeng Q."/>
            <person name="Gargeya S."/>
            <person name="Fitzgerald M."/>
            <person name="Haas B."/>
            <person name="Abouelleil A."/>
            <person name="Alvarado L."/>
            <person name="Arachchi H.M."/>
            <person name="Berlin A."/>
            <person name="Brown A."/>
            <person name="Chapman S.B."/>
            <person name="Chen Z."/>
            <person name="Dunbar C."/>
            <person name="Freedman E."/>
            <person name="Gearin G."/>
            <person name="Goldberg J."/>
            <person name="Griggs A."/>
            <person name="Gujja S."/>
            <person name="Heiman D."/>
            <person name="Howarth C."/>
            <person name="Larson L."/>
            <person name="Lui A."/>
            <person name="MacDonald P.J.P."/>
            <person name="Montmayeur A."/>
            <person name="Murphy C."/>
            <person name="Neiman D."/>
            <person name="Pearson M."/>
            <person name="Priest M."/>
            <person name="Roberts A."/>
            <person name="Saif S."/>
            <person name="Shea T."/>
            <person name="Shenoy N."/>
            <person name="Sisk P."/>
            <person name="Stolte C."/>
            <person name="Sykes S."/>
            <person name="Wortman J."/>
            <person name="Nusbaum C."/>
            <person name="Birren B."/>
        </authorList>
    </citation>
    <scope>NUCLEOTIDE SEQUENCE [LARGE SCALE GENOMIC DNA]</scope>
    <source>
        <strain evidence="2">54008</strain>
    </source>
</reference>
<dbReference type="EMBL" id="KK033566">
    <property type="protein sequence ID" value="EXL65727.1"/>
    <property type="molecule type" value="Genomic_DNA"/>
</dbReference>
<dbReference type="AlphaFoldDB" id="X0GQ19"/>
<accession>X0GQ19</accession>
<dbReference type="HOGENOM" id="CLU_2794088_0_0_1"/>